<dbReference type="Pfam" id="PF03891">
    <property type="entry name" value="DUF333"/>
    <property type="match status" value="1"/>
</dbReference>
<evidence type="ECO:0000313" key="2">
    <source>
        <dbReference type="EMBL" id="WLS80894.1"/>
    </source>
</evidence>
<gene>
    <name evidence="2" type="ORF">Q3V30_05320</name>
</gene>
<sequence length="65" mass="6999">MAVTACASRQPAKPETGMANPASVYCQKQGGKLDSVQTEVGTSSYCTLPSGERMEEWALYRKAVK</sequence>
<evidence type="ECO:0000313" key="3">
    <source>
        <dbReference type="Proteomes" id="UP001228139"/>
    </source>
</evidence>
<dbReference type="PANTHER" id="PTHR38008:SF2">
    <property type="entry name" value="HEMOLYSIN"/>
    <property type="match status" value="1"/>
</dbReference>
<protein>
    <submittedName>
        <fullName evidence="2">DUF333 domain-containing protein</fullName>
    </submittedName>
</protein>
<dbReference type="KEGG" id="epi:Q3V30_05320"/>
<dbReference type="PANTHER" id="PTHR38008">
    <property type="entry name" value="HEMOLYSIN-RELATED"/>
    <property type="match status" value="1"/>
</dbReference>
<accession>A0AA50DMW1</accession>
<dbReference type="InterPro" id="IPR005590">
    <property type="entry name" value="DUF333"/>
</dbReference>
<name>A0AA50DMW1_9GAMM</name>
<dbReference type="Proteomes" id="UP001228139">
    <property type="component" value="Chromosome"/>
</dbReference>
<organism evidence="2 3">
    <name type="scientific">Erwinia pyri</name>
    <dbReference type="NCBI Taxonomy" id="3062598"/>
    <lineage>
        <taxon>Bacteria</taxon>
        <taxon>Pseudomonadati</taxon>
        <taxon>Pseudomonadota</taxon>
        <taxon>Gammaproteobacteria</taxon>
        <taxon>Enterobacterales</taxon>
        <taxon>Erwiniaceae</taxon>
        <taxon>Erwinia</taxon>
    </lineage>
</organism>
<evidence type="ECO:0000256" key="1">
    <source>
        <dbReference type="SAM" id="MobiDB-lite"/>
    </source>
</evidence>
<dbReference type="EMBL" id="CP132353">
    <property type="protein sequence ID" value="WLS80894.1"/>
    <property type="molecule type" value="Genomic_DNA"/>
</dbReference>
<proteinExistence type="predicted"/>
<feature type="region of interest" description="Disordered" evidence="1">
    <location>
        <begin position="1"/>
        <end position="21"/>
    </location>
</feature>
<reference evidence="2 3" key="1">
    <citation type="submission" date="2023-07" db="EMBL/GenBank/DDBJ databases">
        <title>Pathogenic bacteria of pear tree diseases.</title>
        <authorList>
            <person name="Zhang Z."/>
            <person name="He L."/>
            <person name="Huang R."/>
        </authorList>
    </citation>
    <scope>NUCLEOTIDE SEQUENCE [LARGE SCALE GENOMIC DNA]</scope>
    <source>
        <strain evidence="2 3">DE2</strain>
    </source>
</reference>
<keyword evidence="3" id="KW-1185">Reference proteome</keyword>
<dbReference type="AlphaFoldDB" id="A0AA50DMW1"/>